<keyword evidence="3" id="KW-1185">Reference proteome</keyword>
<sequence>MGSDATISCTETAGRKQHPIPVAGRLRSLPVPAILWQQSTGGREGTPPTSSSSRLASACAPNKPAAHPWRPWSLAPPPPPPPPFRPAALASSAPGGWLWCRLSPATAHGAPLVLAGRRVGAGHGGVLTVQFVAPARDVKVACANPGTDPDSMGDFSGEELVKNLEESRSKMFTTPRVYHSPLTDDEAWVREALEDVADQGYALLLQVADCLRPAPKTRLYELLFTVGDRLNFVSRGGAAYSLGLSFFVIRSLDELRRIVSSACGKSLPLTATLVRLENTPLENTVENEMVSLVQHFYETVEYDVRAMLTIE</sequence>
<evidence type="ECO:0000256" key="1">
    <source>
        <dbReference type="SAM" id="MobiDB-lite"/>
    </source>
</evidence>
<accession>A0A8T0RXE1</accession>
<protein>
    <submittedName>
        <fullName evidence="2">Uncharacterized protein</fullName>
    </submittedName>
</protein>
<evidence type="ECO:0000313" key="2">
    <source>
        <dbReference type="EMBL" id="KAG2591091.1"/>
    </source>
</evidence>
<dbReference type="Proteomes" id="UP000823388">
    <property type="component" value="Chromosome 5N"/>
</dbReference>
<name>A0A8T0RXE1_PANVG</name>
<gene>
    <name evidence="2" type="ORF">PVAP13_5NG445440</name>
</gene>
<feature type="compositionally biased region" description="Polar residues" evidence="1">
    <location>
        <begin position="1"/>
        <end position="11"/>
    </location>
</feature>
<organism evidence="2 3">
    <name type="scientific">Panicum virgatum</name>
    <name type="common">Blackwell switchgrass</name>
    <dbReference type="NCBI Taxonomy" id="38727"/>
    <lineage>
        <taxon>Eukaryota</taxon>
        <taxon>Viridiplantae</taxon>
        <taxon>Streptophyta</taxon>
        <taxon>Embryophyta</taxon>
        <taxon>Tracheophyta</taxon>
        <taxon>Spermatophyta</taxon>
        <taxon>Magnoliopsida</taxon>
        <taxon>Liliopsida</taxon>
        <taxon>Poales</taxon>
        <taxon>Poaceae</taxon>
        <taxon>PACMAD clade</taxon>
        <taxon>Panicoideae</taxon>
        <taxon>Panicodae</taxon>
        <taxon>Paniceae</taxon>
        <taxon>Panicinae</taxon>
        <taxon>Panicum</taxon>
        <taxon>Panicum sect. Hiantes</taxon>
    </lineage>
</organism>
<dbReference type="EMBL" id="CM029046">
    <property type="protein sequence ID" value="KAG2591091.1"/>
    <property type="molecule type" value="Genomic_DNA"/>
</dbReference>
<feature type="region of interest" description="Disordered" evidence="1">
    <location>
        <begin position="38"/>
        <end position="80"/>
    </location>
</feature>
<feature type="region of interest" description="Disordered" evidence="1">
    <location>
        <begin position="1"/>
        <end position="24"/>
    </location>
</feature>
<dbReference type="AlphaFoldDB" id="A0A8T0RXE1"/>
<evidence type="ECO:0000313" key="3">
    <source>
        <dbReference type="Proteomes" id="UP000823388"/>
    </source>
</evidence>
<proteinExistence type="predicted"/>
<comment type="caution">
    <text evidence="2">The sequence shown here is derived from an EMBL/GenBank/DDBJ whole genome shotgun (WGS) entry which is preliminary data.</text>
</comment>
<feature type="compositionally biased region" description="Polar residues" evidence="1">
    <location>
        <begin position="38"/>
        <end position="55"/>
    </location>
</feature>
<reference evidence="2" key="1">
    <citation type="submission" date="2020-05" db="EMBL/GenBank/DDBJ databases">
        <title>WGS assembly of Panicum virgatum.</title>
        <authorList>
            <person name="Lovell J.T."/>
            <person name="Jenkins J."/>
            <person name="Shu S."/>
            <person name="Juenger T.E."/>
            <person name="Schmutz J."/>
        </authorList>
    </citation>
    <scope>NUCLEOTIDE SEQUENCE</scope>
    <source>
        <strain evidence="2">AP13</strain>
    </source>
</reference>